<evidence type="ECO:0000256" key="3">
    <source>
        <dbReference type="ARBA" id="ARBA00022692"/>
    </source>
</evidence>
<protein>
    <submittedName>
        <fullName evidence="8">Flagellar biosynthetic protein FliO</fullName>
    </submittedName>
</protein>
<dbReference type="InterPro" id="IPR022781">
    <property type="entry name" value="Flagellar_biosynth_FliO"/>
</dbReference>
<feature type="transmembrane region" description="Helical" evidence="6">
    <location>
        <begin position="71"/>
        <end position="93"/>
    </location>
</feature>
<proteinExistence type="predicted"/>
<evidence type="ECO:0000256" key="1">
    <source>
        <dbReference type="ARBA" id="ARBA00004236"/>
    </source>
</evidence>
<feature type="chain" id="PRO_5045732800" evidence="7">
    <location>
        <begin position="26"/>
        <end position="218"/>
    </location>
</feature>
<keyword evidence="7" id="KW-0732">Signal</keyword>
<keyword evidence="5 6" id="KW-0472">Membrane</keyword>
<evidence type="ECO:0000256" key="7">
    <source>
        <dbReference type="SAM" id="SignalP"/>
    </source>
</evidence>
<dbReference type="Pfam" id="PF04347">
    <property type="entry name" value="FliO"/>
    <property type="match status" value="1"/>
</dbReference>
<keyword evidence="2" id="KW-1003">Cell membrane</keyword>
<evidence type="ECO:0000256" key="6">
    <source>
        <dbReference type="SAM" id="Phobius"/>
    </source>
</evidence>
<organism evidence="8 9">
    <name type="scientific">Virgibacillus byunsanensis</name>
    <dbReference type="NCBI Taxonomy" id="570945"/>
    <lineage>
        <taxon>Bacteria</taxon>
        <taxon>Bacillati</taxon>
        <taxon>Bacillota</taxon>
        <taxon>Bacilli</taxon>
        <taxon>Bacillales</taxon>
        <taxon>Bacillaceae</taxon>
        <taxon>Virgibacillus</taxon>
    </lineage>
</organism>
<gene>
    <name evidence="8" type="ORF">ACFQ3N_06080</name>
</gene>
<keyword evidence="8" id="KW-0282">Flagellum</keyword>
<evidence type="ECO:0000313" key="8">
    <source>
        <dbReference type="EMBL" id="MFD1037975.1"/>
    </source>
</evidence>
<reference evidence="9" key="1">
    <citation type="journal article" date="2019" name="Int. J. Syst. Evol. Microbiol.">
        <title>The Global Catalogue of Microorganisms (GCM) 10K type strain sequencing project: providing services to taxonomists for standard genome sequencing and annotation.</title>
        <authorList>
            <consortium name="The Broad Institute Genomics Platform"/>
            <consortium name="The Broad Institute Genome Sequencing Center for Infectious Disease"/>
            <person name="Wu L."/>
            <person name="Ma J."/>
        </authorList>
    </citation>
    <scope>NUCLEOTIDE SEQUENCE [LARGE SCALE GENOMIC DNA]</scope>
    <source>
        <strain evidence="9">CCUG 56754</strain>
    </source>
</reference>
<keyword evidence="3 6" id="KW-0812">Transmembrane</keyword>
<sequence length="218" mass="24447">MVIKKSLTRVSILVLLITMGLNVNFQVEAAKVPECMEIECNDEGEPIADETKVTTDDSAESESVGVSTGSLIFNLIKLVLALLLVLGLIYGLLKFLNKRNKLFSKVKALENLGGISVGPSKSVQIIRIGSSYYVIGVGDNIEMLQEITDEEMIKDLNDDEEPTKFDPNRLITSLFPKKENTDEESSKDHFKNLFTTELDKLKKNRTKIINRHKEDKNE</sequence>
<evidence type="ECO:0000256" key="2">
    <source>
        <dbReference type="ARBA" id="ARBA00022475"/>
    </source>
</evidence>
<evidence type="ECO:0000256" key="5">
    <source>
        <dbReference type="ARBA" id="ARBA00023136"/>
    </source>
</evidence>
<keyword evidence="9" id="KW-1185">Reference proteome</keyword>
<keyword evidence="8" id="KW-0969">Cilium</keyword>
<name>A0ABW3LM25_9BACI</name>
<keyword evidence="8" id="KW-0966">Cell projection</keyword>
<evidence type="ECO:0000256" key="4">
    <source>
        <dbReference type="ARBA" id="ARBA00022989"/>
    </source>
</evidence>
<evidence type="ECO:0000313" key="9">
    <source>
        <dbReference type="Proteomes" id="UP001597040"/>
    </source>
</evidence>
<comment type="caution">
    <text evidence="8">The sequence shown here is derived from an EMBL/GenBank/DDBJ whole genome shotgun (WGS) entry which is preliminary data.</text>
</comment>
<dbReference type="RefSeq" id="WP_390360729.1">
    <property type="nucleotide sequence ID" value="NZ_JBHTKJ010000012.1"/>
</dbReference>
<comment type="subcellular location">
    <subcellularLocation>
        <location evidence="1">Cell membrane</location>
    </subcellularLocation>
</comment>
<accession>A0ABW3LM25</accession>
<dbReference type="EMBL" id="JBHTKJ010000012">
    <property type="protein sequence ID" value="MFD1037975.1"/>
    <property type="molecule type" value="Genomic_DNA"/>
</dbReference>
<feature type="signal peptide" evidence="7">
    <location>
        <begin position="1"/>
        <end position="25"/>
    </location>
</feature>
<dbReference type="Proteomes" id="UP001597040">
    <property type="component" value="Unassembled WGS sequence"/>
</dbReference>
<keyword evidence="4 6" id="KW-1133">Transmembrane helix</keyword>